<evidence type="ECO:0000313" key="1">
    <source>
        <dbReference type="EMBL" id="KAH6636438.1"/>
    </source>
</evidence>
<sequence>MHETITLQFGQQANYLATHFWNTQESYFTYSPDQPESPIDHDIHFRPGLAPDGTETYMPRTVIYDLKNAFGTLRKVNALYDINDDTTAAQALWQRPPTTLPPSTPLHPSPYLAALTANLPPPRPTPASIRFFSDYARTFYHPRSIVAIHERDVGSGSGLGSGAFDSYAAGEELFGELDREQDLLDRDLRPFVEEADCMQGVQVFMGGEDGWGGFGGRFLERVRDEYGKVAVWVWGVEGGGGGGVGREKRMLRLANKARTITELYKQASIVVPLAMPERLTSRVKLDPTSLWHTSALLAAAVESVMLPSRMKDPLKRESLGQMADVLNVMGKQSVAGLQMSFARPGSEDTRERKLSEEELSEGVQLDIRFAPSYQLDSYTRSNGFDRPRVFSQLVTSRGYEEEQDENGEEDEAGRRVRRSSYEPVTKSCTTDLRFPLLDSFPEIFRGDDDEPLTESLNITSSLSTDSSVARKLKQLRSTVIRSIGLEDRETLGNDLMEMADEYHEGWSSGSDDGEDD</sequence>
<protein>
    <submittedName>
        <fullName evidence="1">Tubulin domain-containing protein</fullName>
    </submittedName>
</protein>
<accession>A0ACB7PBH6</accession>
<comment type="caution">
    <text evidence="1">The sequence shown here is derived from an EMBL/GenBank/DDBJ whole genome shotgun (WGS) entry which is preliminary data.</text>
</comment>
<reference evidence="1 2" key="1">
    <citation type="journal article" date="2021" name="Nat. Commun.">
        <title>Genetic determinants of endophytism in the Arabidopsis root mycobiome.</title>
        <authorList>
            <person name="Mesny F."/>
            <person name="Miyauchi S."/>
            <person name="Thiergart T."/>
            <person name="Pickel B."/>
            <person name="Atanasova L."/>
            <person name="Karlsson M."/>
            <person name="Huettel B."/>
            <person name="Barry K.W."/>
            <person name="Haridas S."/>
            <person name="Chen C."/>
            <person name="Bauer D."/>
            <person name="Andreopoulos W."/>
            <person name="Pangilinan J."/>
            <person name="LaButti K."/>
            <person name="Riley R."/>
            <person name="Lipzen A."/>
            <person name="Clum A."/>
            <person name="Drula E."/>
            <person name="Henrissat B."/>
            <person name="Kohler A."/>
            <person name="Grigoriev I.V."/>
            <person name="Martin F.M."/>
            <person name="Hacquard S."/>
        </authorList>
    </citation>
    <scope>NUCLEOTIDE SEQUENCE [LARGE SCALE GENOMIC DNA]</scope>
    <source>
        <strain evidence="1 2">MPI-SDFR-AT-0079</strain>
    </source>
</reference>
<name>A0ACB7PBH6_9PEZI</name>
<dbReference type="EMBL" id="JAGIZQ010000003">
    <property type="protein sequence ID" value="KAH6636438.1"/>
    <property type="molecule type" value="Genomic_DNA"/>
</dbReference>
<gene>
    <name evidence="1" type="ORF">F5144DRAFT_601188</name>
</gene>
<evidence type="ECO:0000313" key="2">
    <source>
        <dbReference type="Proteomes" id="UP000724584"/>
    </source>
</evidence>
<keyword evidence="2" id="KW-1185">Reference proteome</keyword>
<proteinExistence type="predicted"/>
<dbReference type="Proteomes" id="UP000724584">
    <property type="component" value="Unassembled WGS sequence"/>
</dbReference>
<organism evidence="1 2">
    <name type="scientific">Chaetomium tenue</name>
    <dbReference type="NCBI Taxonomy" id="1854479"/>
    <lineage>
        <taxon>Eukaryota</taxon>
        <taxon>Fungi</taxon>
        <taxon>Dikarya</taxon>
        <taxon>Ascomycota</taxon>
        <taxon>Pezizomycotina</taxon>
        <taxon>Sordariomycetes</taxon>
        <taxon>Sordariomycetidae</taxon>
        <taxon>Sordariales</taxon>
        <taxon>Chaetomiaceae</taxon>
        <taxon>Chaetomium</taxon>
    </lineage>
</organism>